<feature type="region of interest" description="Disordered" evidence="1">
    <location>
        <begin position="17"/>
        <end position="40"/>
    </location>
</feature>
<keyword evidence="3" id="KW-1185">Reference proteome</keyword>
<reference evidence="2 3" key="1">
    <citation type="journal article" date="2019" name="Int. J. Syst. Evol. Microbiol.">
        <title>The Global Catalogue of Microorganisms (GCM) 10K type strain sequencing project: providing services to taxonomists for standard genome sequencing and annotation.</title>
        <authorList>
            <consortium name="The Broad Institute Genomics Platform"/>
            <consortium name="The Broad Institute Genome Sequencing Center for Infectious Disease"/>
            <person name="Wu L."/>
            <person name="Ma J."/>
        </authorList>
    </citation>
    <scope>NUCLEOTIDE SEQUENCE [LARGE SCALE GENOMIC DNA]</scope>
    <source>
        <strain evidence="2 3">JCM 8201</strain>
    </source>
</reference>
<gene>
    <name evidence="2" type="ORF">GCM10010439_62080</name>
</gene>
<name>A0ABN3UMZ5_9ACTN</name>
<proteinExistence type="predicted"/>
<organism evidence="2 3">
    <name type="scientific">Actinocorallia aurantiaca</name>
    <dbReference type="NCBI Taxonomy" id="46204"/>
    <lineage>
        <taxon>Bacteria</taxon>
        <taxon>Bacillati</taxon>
        <taxon>Actinomycetota</taxon>
        <taxon>Actinomycetes</taxon>
        <taxon>Streptosporangiales</taxon>
        <taxon>Thermomonosporaceae</taxon>
        <taxon>Actinocorallia</taxon>
    </lineage>
</organism>
<evidence type="ECO:0000313" key="2">
    <source>
        <dbReference type="EMBL" id="GAA2735972.1"/>
    </source>
</evidence>
<evidence type="ECO:0000313" key="3">
    <source>
        <dbReference type="Proteomes" id="UP001501842"/>
    </source>
</evidence>
<comment type="caution">
    <text evidence="2">The sequence shown here is derived from an EMBL/GenBank/DDBJ whole genome shotgun (WGS) entry which is preliminary data.</text>
</comment>
<dbReference type="RefSeq" id="WP_344455830.1">
    <property type="nucleotide sequence ID" value="NZ_BAAATZ010000030.1"/>
</dbReference>
<dbReference type="EMBL" id="BAAATZ010000030">
    <property type="protein sequence ID" value="GAA2735972.1"/>
    <property type="molecule type" value="Genomic_DNA"/>
</dbReference>
<evidence type="ECO:0000256" key="1">
    <source>
        <dbReference type="SAM" id="MobiDB-lite"/>
    </source>
</evidence>
<accession>A0ABN3UMZ5</accession>
<evidence type="ECO:0008006" key="4">
    <source>
        <dbReference type="Google" id="ProtNLM"/>
    </source>
</evidence>
<protein>
    <recommendedName>
        <fullName evidence="4">Molecular chaperone DnaJ</fullName>
    </recommendedName>
</protein>
<dbReference type="Proteomes" id="UP001501842">
    <property type="component" value="Unassembled WGS sequence"/>
</dbReference>
<sequence>MPAQTCTRCGGSGRIGKKKTFNPATGKPVRTEPIPCPDCA</sequence>